<feature type="region of interest" description="Disordered" evidence="1">
    <location>
        <begin position="305"/>
        <end position="361"/>
    </location>
</feature>
<sequence length="829" mass="85737">MSSRSNTPVQDQRGDRYQADAGQSGDDAGFEEDPLVELARIVSEGNARYRPVALGTEGEAPAVQGGGQTSGQTSYDASRDLIDHEAWARELEAGLSDDFGTYAPETYEKPQDYQGQAYEDPHEGYPQDEAEALADDSFPQDRRETETLAPQPYVDEVYADRALVDEGLVDERLVDPQDPYARQPYAEDDYAAEPADGYGNEAYAEDGYADEDYAEPDAPEAQPLDAYARRAAEVRAAPAYAPAQLWAGSATQADDAGYYDEDAADDFADELAAEEAAAPAAAAAPDPLASLEDELLGALRGPRAAEPAWGAGAPAEAAADDYAEEGDYTDDGYGQDGYGQDGYEARRDEDDDDLLGLGAAPGARHYGTAAAAGAVAAGASSPRYRDEYDEAVDDIFAGEAEAPPPPGGYDLDEVAQAMREGDPQLGGHGVLPPHSEREQEAAEPAAKSKRGLYVAAAVLGVVVLGGGVFALTNLGGDEMSGPPPVITADGEDLKVYPDSQTSSSDGQNKLIYDRVGSDGDERLVLQDETPVASLPPAPLTGNDDADGSPGISSGPRKVRTVVVRPDGTIISGDAPGAATDTARIPGSGPEEPATANGQPATDANGVRQVSTTPITSGAGEGAQNQLTSTLDAAGQAANGAANGAANQLSGDLSTQTPGQTPAPATGGTETAGTDPTGPNVPRTKPGDIDTLAANAAAPRQAEPARNTQAPLDLTAQAPRTTPAPAAPAQPQQPAATQASAPATGTIPAGTYIVQVSSQRTQEQAQAAFGDLQRRYGAVLGGVSPVIERADLGDRGTFYRVRIPTSSRDDAISLCERLKAAGGDCFVRRN</sequence>
<evidence type="ECO:0000313" key="4">
    <source>
        <dbReference type="Proteomes" id="UP000435648"/>
    </source>
</evidence>
<dbReference type="RefSeq" id="WP_158192405.1">
    <property type="nucleotide sequence ID" value="NZ_CP046908.1"/>
</dbReference>
<dbReference type="EMBL" id="CP046908">
    <property type="protein sequence ID" value="QGZ33386.1"/>
    <property type="molecule type" value="Genomic_DNA"/>
</dbReference>
<dbReference type="Pfam" id="PF05036">
    <property type="entry name" value="SPOR"/>
    <property type="match status" value="1"/>
</dbReference>
<gene>
    <name evidence="3" type="ORF">GH266_02050</name>
</gene>
<dbReference type="InterPro" id="IPR036680">
    <property type="entry name" value="SPOR-like_sf"/>
</dbReference>
<dbReference type="PROSITE" id="PS51724">
    <property type="entry name" value="SPOR"/>
    <property type="match status" value="1"/>
</dbReference>
<feature type="compositionally biased region" description="Low complexity" evidence="1">
    <location>
        <begin position="654"/>
        <end position="677"/>
    </location>
</feature>
<feature type="region of interest" description="Disordered" evidence="1">
    <location>
        <begin position="169"/>
        <end position="226"/>
    </location>
</feature>
<dbReference type="GO" id="GO:0042834">
    <property type="term" value="F:peptidoglycan binding"/>
    <property type="evidence" value="ECO:0007669"/>
    <property type="project" value="InterPro"/>
</dbReference>
<feature type="compositionally biased region" description="Acidic residues" evidence="1">
    <location>
        <begin position="318"/>
        <end position="330"/>
    </location>
</feature>
<evidence type="ECO:0000259" key="2">
    <source>
        <dbReference type="PROSITE" id="PS51724"/>
    </source>
</evidence>
<reference evidence="3 4" key="1">
    <citation type="submission" date="2019-12" db="EMBL/GenBank/DDBJ databases">
        <title>The genome of Stappia indica PHM037.</title>
        <authorList>
            <person name="Kacar D."/>
            <person name="Galan B."/>
            <person name="Canedo L."/>
            <person name="Rodriguez P."/>
            <person name="de la Calle F."/>
            <person name="Garcia J.L."/>
        </authorList>
    </citation>
    <scope>NUCLEOTIDE SEQUENCE [LARGE SCALE GENOMIC DNA]</scope>
    <source>
        <strain evidence="3 4">PHM037</strain>
    </source>
</reference>
<organism evidence="3 4">
    <name type="scientific">Stappia indica</name>
    <dbReference type="NCBI Taxonomy" id="538381"/>
    <lineage>
        <taxon>Bacteria</taxon>
        <taxon>Pseudomonadati</taxon>
        <taxon>Pseudomonadota</taxon>
        <taxon>Alphaproteobacteria</taxon>
        <taxon>Hyphomicrobiales</taxon>
        <taxon>Stappiaceae</taxon>
        <taxon>Stappia</taxon>
    </lineage>
</organism>
<dbReference type="Proteomes" id="UP000435648">
    <property type="component" value="Chromosome"/>
</dbReference>
<feature type="compositionally biased region" description="Acidic residues" evidence="1">
    <location>
        <begin position="203"/>
        <end position="218"/>
    </location>
</feature>
<feature type="region of interest" description="Disordered" evidence="1">
    <location>
        <begin position="1"/>
        <end position="32"/>
    </location>
</feature>
<dbReference type="InterPro" id="IPR007730">
    <property type="entry name" value="SPOR-like_dom"/>
</dbReference>
<feature type="compositionally biased region" description="Acidic residues" evidence="1">
    <location>
        <begin position="257"/>
        <end position="273"/>
    </location>
</feature>
<evidence type="ECO:0000256" key="1">
    <source>
        <dbReference type="SAM" id="MobiDB-lite"/>
    </source>
</evidence>
<feature type="region of interest" description="Disordered" evidence="1">
    <location>
        <begin position="641"/>
        <end position="688"/>
    </location>
</feature>
<dbReference type="KEGG" id="siw:GH266_02050"/>
<feature type="region of interest" description="Disordered" evidence="1">
    <location>
        <begin position="257"/>
        <end position="286"/>
    </location>
</feature>
<accession>A0A857C2Y2</accession>
<feature type="compositionally biased region" description="Polar residues" evidence="1">
    <location>
        <begin position="595"/>
        <end position="615"/>
    </location>
</feature>
<protein>
    <recommendedName>
        <fullName evidence="2">SPOR domain-containing protein</fullName>
    </recommendedName>
</protein>
<dbReference type="Gene3D" id="3.30.70.1070">
    <property type="entry name" value="Sporulation related repeat"/>
    <property type="match status" value="1"/>
</dbReference>
<dbReference type="AlphaFoldDB" id="A0A857C2Y2"/>
<feature type="region of interest" description="Disordered" evidence="1">
    <location>
        <begin position="52"/>
        <end position="75"/>
    </location>
</feature>
<feature type="region of interest" description="Disordered" evidence="1">
    <location>
        <begin position="717"/>
        <end position="743"/>
    </location>
</feature>
<feature type="compositionally biased region" description="Low complexity" evidence="1">
    <location>
        <begin position="305"/>
        <end position="317"/>
    </location>
</feature>
<feature type="compositionally biased region" description="Polar residues" evidence="1">
    <location>
        <begin position="1"/>
        <end position="10"/>
    </location>
</feature>
<dbReference type="SUPFAM" id="SSF110997">
    <property type="entry name" value="Sporulation related repeat"/>
    <property type="match status" value="1"/>
</dbReference>
<feature type="region of interest" description="Disordered" evidence="1">
    <location>
        <begin position="528"/>
        <end position="622"/>
    </location>
</feature>
<dbReference type="OrthoDB" id="8479416at2"/>
<feature type="compositionally biased region" description="Low complexity" evidence="1">
    <location>
        <begin position="274"/>
        <end position="286"/>
    </location>
</feature>
<feature type="domain" description="SPOR" evidence="2">
    <location>
        <begin position="745"/>
        <end position="829"/>
    </location>
</feature>
<proteinExistence type="predicted"/>
<feature type="region of interest" description="Disordered" evidence="1">
    <location>
        <begin position="98"/>
        <end position="154"/>
    </location>
</feature>
<name>A0A857C2Y2_9HYPH</name>
<feature type="region of interest" description="Disordered" evidence="1">
    <location>
        <begin position="398"/>
        <end position="447"/>
    </location>
</feature>
<evidence type="ECO:0000313" key="3">
    <source>
        <dbReference type="EMBL" id="QGZ33386.1"/>
    </source>
</evidence>